<protein>
    <recommendedName>
        <fullName evidence="4">non-reducing end alpha-L-arabinofuranosidase</fullName>
        <ecNumber evidence="4">3.2.1.55</ecNumber>
    </recommendedName>
</protein>
<dbReference type="Proteomes" id="UP001278766">
    <property type="component" value="Unassembled WGS sequence"/>
</dbReference>
<dbReference type="GO" id="GO:0046373">
    <property type="term" value="P:L-arabinose metabolic process"/>
    <property type="evidence" value="ECO:0007669"/>
    <property type="project" value="InterPro"/>
</dbReference>
<dbReference type="InterPro" id="IPR010720">
    <property type="entry name" value="Alpha-L-AF_C"/>
</dbReference>
<evidence type="ECO:0000256" key="5">
    <source>
        <dbReference type="ARBA" id="ARBA00022729"/>
    </source>
</evidence>
<feature type="chain" id="PRO_5042255367" description="non-reducing end alpha-L-arabinofuranosidase" evidence="8">
    <location>
        <begin position="21"/>
        <end position="647"/>
    </location>
</feature>
<organism evidence="10 11">
    <name type="scientific">Chaetomium fimeti</name>
    <dbReference type="NCBI Taxonomy" id="1854472"/>
    <lineage>
        <taxon>Eukaryota</taxon>
        <taxon>Fungi</taxon>
        <taxon>Dikarya</taxon>
        <taxon>Ascomycota</taxon>
        <taxon>Pezizomycotina</taxon>
        <taxon>Sordariomycetes</taxon>
        <taxon>Sordariomycetidae</taxon>
        <taxon>Sordariales</taxon>
        <taxon>Chaetomiaceae</taxon>
        <taxon>Chaetomium</taxon>
    </lineage>
</organism>
<feature type="domain" description="Alpha-L-arabinofuranosidase C-terminal" evidence="9">
    <location>
        <begin position="430"/>
        <end position="637"/>
    </location>
</feature>
<dbReference type="EMBL" id="JAUEPN010000001">
    <property type="protein sequence ID" value="KAK3300455.1"/>
    <property type="molecule type" value="Genomic_DNA"/>
</dbReference>
<dbReference type="InterPro" id="IPR013780">
    <property type="entry name" value="Glyco_hydro_b"/>
</dbReference>
<keyword evidence="7" id="KW-0325">Glycoprotein</keyword>
<evidence type="ECO:0000313" key="11">
    <source>
        <dbReference type="Proteomes" id="UP001278766"/>
    </source>
</evidence>
<dbReference type="GO" id="GO:0046556">
    <property type="term" value="F:alpha-L-arabinofuranosidase activity"/>
    <property type="evidence" value="ECO:0007669"/>
    <property type="project" value="UniProtKB-EC"/>
</dbReference>
<dbReference type="AlphaFoldDB" id="A0AAE0LWX9"/>
<reference evidence="10" key="2">
    <citation type="submission" date="2023-06" db="EMBL/GenBank/DDBJ databases">
        <authorList>
            <consortium name="Lawrence Berkeley National Laboratory"/>
            <person name="Haridas S."/>
            <person name="Hensen N."/>
            <person name="Bonometti L."/>
            <person name="Westerberg I."/>
            <person name="Brannstrom I.O."/>
            <person name="Guillou S."/>
            <person name="Cros-Aarteil S."/>
            <person name="Calhoun S."/>
            <person name="Kuo A."/>
            <person name="Mondo S."/>
            <person name="Pangilinan J."/>
            <person name="Riley R."/>
            <person name="Labutti K."/>
            <person name="Andreopoulos B."/>
            <person name="Lipzen A."/>
            <person name="Chen C."/>
            <person name="Yanf M."/>
            <person name="Daum C."/>
            <person name="Ng V."/>
            <person name="Clum A."/>
            <person name="Steindorff A."/>
            <person name="Ohm R."/>
            <person name="Martin F."/>
            <person name="Silar P."/>
            <person name="Natvig D."/>
            <person name="Lalanne C."/>
            <person name="Gautier V."/>
            <person name="Ament-Velasquez S.L."/>
            <person name="Kruys A."/>
            <person name="Hutchinson M.I."/>
            <person name="Powell A.J."/>
            <person name="Barry K."/>
            <person name="Miller A.N."/>
            <person name="Grigoriev I.V."/>
            <person name="Debuchy R."/>
            <person name="Gladieux P."/>
            <person name="Thoren M.H."/>
            <person name="Johannesson H."/>
        </authorList>
    </citation>
    <scope>NUCLEOTIDE SEQUENCE</scope>
    <source>
        <strain evidence="10">CBS 168.71</strain>
    </source>
</reference>
<dbReference type="GeneID" id="87843219"/>
<dbReference type="Pfam" id="PF22848">
    <property type="entry name" value="ASD1_dom"/>
    <property type="match status" value="1"/>
</dbReference>
<dbReference type="Gene3D" id="3.20.20.80">
    <property type="entry name" value="Glycosidases"/>
    <property type="match status" value="1"/>
</dbReference>
<dbReference type="SUPFAM" id="SSF51445">
    <property type="entry name" value="(Trans)glycosidases"/>
    <property type="match status" value="1"/>
</dbReference>
<keyword evidence="5 8" id="KW-0732">Signal</keyword>
<comment type="catalytic activity">
    <reaction evidence="1">
        <text>Hydrolysis of terminal non-reducing alpha-L-arabinofuranoside residues in alpha-L-arabinosides.</text>
        <dbReference type="EC" id="3.2.1.55"/>
    </reaction>
</comment>
<dbReference type="Gene3D" id="2.60.120.260">
    <property type="entry name" value="Galactose-binding domain-like"/>
    <property type="match status" value="1"/>
</dbReference>
<dbReference type="PANTHER" id="PTHR31776:SF0">
    <property type="entry name" value="ALPHA-L-ARABINOFURANOSIDASE 1"/>
    <property type="match status" value="1"/>
</dbReference>
<sequence length="647" mass="70717">MAPLTLRALSLLALTGAAAAVSLSVANSGGNDTSPYMYGIMFEDINQSGDGGLYAELIRNRAFQNGTLQSWSAVGDSTLELVTSAPLSEALPRSVKVASGKGKAGLKNAGYWGMDVKKTDKYSGSFYSYGAYDGKFTLSLVSDITNETLATTKIKSKSVEDAWTQHEFELLPTKSAANSNNSFVLEFRPCHQTELQFNLISLFPPTYKDRPNGMRRELMEKLVDLNPSFLRIPGGNNLEGNFAGNYWNWSRTLGPLTDRPGRVGVWTYPNTDGLGLVEYMHWAEDLDVEVVLAVAAGLYLNGEVVPEEELGVFVEDALNQLEFLMGDVSTPWGARRAELGYPKPWNIKYVEVGNEDNLWGGLDSYKSYRLKMFYDAIKAKYPGIFIFSSTEQFVYKDSGQDYHKYTRADYLMSQFDLFDNWADGHPIIIGEYATIQNNTDKLEDADWDAPKNKWSNWIGSVAEAVFILGAERNGDRVWGTTFAPLFQNLNSYQWAPDLISFTADPADTTPSASYPIIQLLAAHRITHTLPVTATTTSNSTASFGPAYWVAGRGAAEGSHIFKAAVYNSTGGADVPVSVKFEGGSDKKGARAQLTVLTAPGGPWAHNTPENKEAVKTTVTTVKAGRGGVFEFSLPDLSVAVLVTEGAL</sequence>
<comment type="caution">
    <text evidence="10">The sequence shown here is derived from an EMBL/GenBank/DDBJ whole genome shotgun (WGS) entry which is preliminary data.</text>
</comment>
<dbReference type="Gene3D" id="2.60.40.1180">
    <property type="entry name" value="Golgi alpha-mannosidase II"/>
    <property type="match status" value="1"/>
</dbReference>
<keyword evidence="11" id="KW-1185">Reference proteome</keyword>
<comment type="similarity">
    <text evidence="3">Belongs to the glycosyl hydrolase 51 family.</text>
</comment>
<evidence type="ECO:0000256" key="3">
    <source>
        <dbReference type="ARBA" id="ARBA00007186"/>
    </source>
</evidence>
<accession>A0AAE0LWX9</accession>
<dbReference type="EC" id="3.2.1.55" evidence="4"/>
<dbReference type="InterPro" id="IPR055235">
    <property type="entry name" value="ASD1_cat"/>
</dbReference>
<evidence type="ECO:0000256" key="1">
    <source>
        <dbReference type="ARBA" id="ARBA00001462"/>
    </source>
</evidence>
<evidence type="ECO:0000256" key="4">
    <source>
        <dbReference type="ARBA" id="ARBA00012670"/>
    </source>
</evidence>
<dbReference type="InterPro" id="IPR017853">
    <property type="entry name" value="GH"/>
</dbReference>
<dbReference type="SMART" id="SM00813">
    <property type="entry name" value="Alpha-L-AF_C"/>
    <property type="match status" value="1"/>
</dbReference>
<evidence type="ECO:0000259" key="9">
    <source>
        <dbReference type="SMART" id="SM00813"/>
    </source>
</evidence>
<dbReference type="Pfam" id="PF06964">
    <property type="entry name" value="Alpha-L-AF_C"/>
    <property type="match status" value="1"/>
</dbReference>
<comment type="pathway">
    <text evidence="2">Glycan metabolism; L-arabinan degradation.</text>
</comment>
<evidence type="ECO:0000256" key="2">
    <source>
        <dbReference type="ARBA" id="ARBA00004834"/>
    </source>
</evidence>
<keyword evidence="6 10" id="KW-0378">Hydrolase</keyword>
<evidence type="ECO:0000256" key="7">
    <source>
        <dbReference type="ARBA" id="ARBA00023180"/>
    </source>
</evidence>
<dbReference type="RefSeq" id="XP_062663969.1">
    <property type="nucleotide sequence ID" value="XM_062806271.1"/>
</dbReference>
<dbReference type="PANTHER" id="PTHR31776">
    <property type="entry name" value="ALPHA-L-ARABINOFURANOSIDASE 1"/>
    <property type="match status" value="1"/>
</dbReference>
<reference evidence="10" key="1">
    <citation type="journal article" date="2023" name="Mol. Phylogenet. Evol.">
        <title>Genome-scale phylogeny and comparative genomics of the fungal order Sordariales.</title>
        <authorList>
            <person name="Hensen N."/>
            <person name="Bonometti L."/>
            <person name="Westerberg I."/>
            <person name="Brannstrom I.O."/>
            <person name="Guillou S."/>
            <person name="Cros-Aarteil S."/>
            <person name="Calhoun S."/>
            <person name="Haridas S."/>
            <person name="Kuo A."/>
            <person name="Mondo S."/>
            <person name="Pangilinan J."/>
            <person name="Riley R."/>
            <person name="LaButti K."/>
            <person name="Andreopoulos B."/>
            <person name="Lipzen A."/>
            <person name="Chen C."/>
            <person name="Yan M."/>
            <person name="Daum C."/>
            <person name="Ng V."/>
            <person name="Clum A."/>
            <person name="Steindorff A."/>
            <person name="Ohm R.A."/>
            <person name="Martin F."/>
            <person name="Silar P."/>
            <person name="Natvig D.O."/>
            <person name="Lalanne C."/>
            <person name="Gautier V."/>
            <person name="Ament-Velasquez S.L."/>
            <person name="Kruys A."/>
            <person name="Hutchinson M.I."/>
            <person name="Powell A.J."/>
            <person name="Barry K."/>
            <person name="Miller A.N."/>
            <person name="Grigoriev I.V."/>
            <person name="Debuchy R."/>
            <person name="Gladieux P."/>
            <person name="Hiltunen Thoren M."/>
            <person name="Johannesson H."/>
        </authorList>
    </citation>
    <scope>NUCLEOTIDE SEQUENCE</scope>
    <source>
        <strain evidence="10">CBS 168.71</strain>
    </source>
</reference>
<name>A0AAE0LWX9_9PEZI</name>
<evidence type="ECO:0000313" key="10">
    <source>
        <dbReference type="EMBL" id="KAK3300455.1"/>
    </source>
</evidence>
<proteinExistence type="inferred from homology"/>
<evidence type="ECO:0000256" key="8">
    <source>
        <dbReference type="SAM" id="SignalP"/>
    </source>
</evidence>
<gene>
    <name evidence="10" type="ORF">B0H64DRAFT_437623</name>
</gene>
<dbReference type="InterPro" id="IPR051563">
    <property type="entry name" value="Glycosyl_Hydrolase_51"/>
</dbReference>
<feature type="signal peptide" evidence="8">
    <location>
        <begin position="1"/>
        <end position="20"/>
    </location>
</feature>
<evidence type="ECO:0000256" key="6">
    <source>
        <dbReference type="ARBA" id="ARBA00022801"/>
    </source>
</evidence>